<evidence type="ECO:0000313" key="5">
    <source>
        <dbReference type="EMBL" id="MFK4002266.1"/>
    </source>
</evidence>
<feature type="domain" description="MobA/MobL protein" evidence="4">
    <location>
        <begin position="35"/>
        <end position="213"/>
    </location>
</feature>
<comment type="similarity">
    <text evidence="1">Belongs to the MobA/MobL family.</text>
</comment>
<dbReference type="RefSeq" id="WP_404672463.1">
    <property type="nucleotide sequence ID" value="NZ_JBJDPD010000045.1"/>
</dbReference>
<keyword evidence="2" id="KW-0184">Conjugation</keyword>
<dbReference type="EMBL" id="JBJDPD010000045">
    <property type="protein sequence ID" value="MFK4002266.1"/>
    <property type="molecule type" value="Genomic_DNA"/>
</dbReference>
<name>A0ABW8LBI2_9GAMM</name>
<evidence type="ECO:0000256" key="1">
    <source>
        <dbReference type="ARBA" id="ARBA00010873"/>
    </source>
</evidence>
<evidence type="ECO:0000259" key="4">
    <source>
        <dbReference type="Pfam" id="PF03389"/>
    </source>
</evidence>
<evidence type="ECO:0000256" key="2">
    <source>
        <dbReference type="ARBA" id="ARBA00022971"/>
    </source>
</evidence>
<comment type="caution">
    <text evidence="5">The sequence shown here is derived from an EMBL/GenBank/DDBJ whole genome shotgun (WGS) entry which is preliminary data.</text>
</comment>
<keyword evidence="6" id="KW-1185">Reference proteome</keyword>
<reference evidence="5 6" key="1">
    <citation type="submission" date="2024-11" db="EMBL/GenBank/DDBJ databases">
        <title>The Natural Products Discovery Center: Release of the First 8490 Sequenced Strains for Exploring Actinobacteria Biosynthetic Diversity.</title>
        <authorList>
            <person name="Kalkreuter E."/>
            <person name="Kautsar S.A."/>
            <person name="Yang D."/>
            <person name="Bader C.D."/>
            <person name="Teijaro C.N."/>
            <person name="Fluegel L."/>
            <person name="Davis C.M."/>
            <person name="Simpson J.R."/>
            <person name="Lauterbach L."/>
            <person name="Steele A.D."/>
            <person name="Gui C."/>
            <person name="Meng S."/>
            <person name="Li G."/>
            <person name="Viehrig K."/>
            <person name="Ye F."/>
            <person name="Su P."/>
            <person name="Kiefer A.F."/>
            <person name="Nichols A."/>
            <person name="Cepeda A.J."/>
            <person name="Yan W."/>
            <person name="Fan B."/>
            <person name="Jiang Y."/>
            <person name="Adhikari A."/>
            <person name="Zheng C.-J."/>
            <person name="Schuster L."/>
            <person name="Cowan T.M."/>
            <person name="Smanski M.J."/>
            <person name="Chevrette M.G."/>
            <person name="De Carvalho L.P.S."/>
            <person name="Shen B."/>
        </authorList>
    </citation>
    <scope>NUCLEOTIDE SEQUENCE [LARGE SCALE GENOMIC DNA]</scope>
    <source>
        <strain evidence="5 6">NPDC077433</strain>
    </source>
</reference>
<evidence type="ECO:0000313" key="6">
    <source>
        <dbReference type="Proteomes" id="UP001620234"/>
    </source>
</evidence>
<gene>
    <name evidence="5" type="ORF">ACI2I3_13115</name>
</gene>
<dbReference type="Gene3D" id="3.30.930.30">
    <property type="match status" value="1"/>
</dbReference>
<protein>
    <submittedName>
        <fullName evidence="5">MobA/MobL family protein</fullName>
    </submittedName>
</protein>
<dbReference type="InterPro" id="IPR005053">
    <property type="entry name" value="MobA_MobL"/>
</dbReference>
<dbReference type="Proteomes" id="UP001620234">
    <property type="component" value="Unassembled WGS sequence"/>
</dbReference>
<feature type="compositionally biased region" description="Polar residues" evidence="3">
    <location>
        <begin position="584"/>
        <end position="605"/>
    </location>
</feature>
<proteinExistence type="inferred from homology"/>
<organism evidence="5 6">
    <name type="scientific">Psychrobacter namhaensis</name>
    <dbReference type="NCBI Taxonomy" id="292734"/>
    <lineage>
        <taxon>Bacteria</taxon>
        <taxon>Pseudomonadati</taxon>
        <taxon>Pseudomonadota</taxon>
        <taxon>Gammaproteobacteria</taxon>
        <taxon>Moraxellales</taxon>
        <taxon>Moraxellaceae</taxon>
        <taxon>Psychrobacter</taxon>
    </lineage>
</organism>
<evidence type="ECO:0000256" key="3">
    <source>
        <dbReference type="SAM" id="MobiDB-lite"/>
    </source>
</evidence>
<accession>A0ABW8LBI2</accession>
<dbReference type="Pfam" id="PF03389">
    <property type="entry name" value="MobA_MobL"/>
    <property type="match status" value="1"/>
</dbReference>
<sequence length="605" mass="69882">MAIGRLSVSVGVKGKGGPHAQYIAREGKYAKYNDGLEKLEGTGYGNMPKWAQTDPNFFWKMSDDKERKNGTSYREHVIALPRELTADQRHELIKEWIHQEIGEKHAYQYAIHNPLAMDGLEQPHAHIMFSERLIDGIERDPDQYFKRFNAKKPECGGAKKANTPKLLNERKLELKDQRDRWEKLCNSHLELAGSDARISMKSLEEQGIDREPINLSMQQIKRADVKKIYTNLLTARNDFEQAKLDSLAINIIDELGKIDKESHERASTAIDRANRAIGSSEQAIAEYGEQSEYRDQNIRESVETDKSHQRIIGYRSQRIDESYPRYRLHRKRVEETAQTIDRAKRRISDTKQFITSSKRRISDTKQFITSSKRRIRDRKQLITNTIEELITNTIEEYDRLMQGPDVQPQAGEQEQQQRQQELTTIQAEEKEAERQRIEKRKPSGMIRTLGLRIQIGETDKYGNITLLHRDVISHVSGEVHTLIKNAIKGNHQIIITNTSKQGKQLNPEYAQNSTARAFEKFMLDENVLSNPRILIDFGLRKASEALGIREFAEKYDIKCDFHDLEKLDSLNPVVNTEPKIEKPVQQSSEPKSQNDSSYDNSLNYP</sequence>
<feature type="region of interest" description="Disordered" evidence="3">
    <location>
        <begin position="572"/>
        <end position="605"/>
    </location>
</feature>